<feature type="binding site" evidence="10">
    <location>
        <position position="335"/>
    </location>
    <ligand>
        <name>Ca(2+)</name>
        <dbReference type="ChEBI" id="CHEBI:29108"/>
        <label>4</label>
    </ligand>
</feature>
<keyword evidence="16" id="KW-1185">Reference proteome</keyword>
<feature type="binding site" evidence="10">
    <location>
        <position position="491"/>
    </location>
    <ligand>
        <name>Ca(2+)</name>
        <dbReference type="ChEBI" id="CHEBI:29108"/>
        <label>4</label>
    </ligand>
</feature>
<feature type="binding site" evidence="10">
    <location>
        <position position="190"/>
    </location>
    <ligand>
        <name>Ca(2+)</name>
        <dbReference type="ChEBI" id="CHEBI:29108"/>
        <label>3</label>
    </ligand>
</feature>
<dbReference type="InterPro" id="IPR021190">
    <property type="entry name" value="Pept_M10A"/>
</dbReference>
<feature type="binding site" evidence="9">
    <location>
        <position position="248"/>
    </location>
    <ligand>
        <name>Zn(2+)</name>
        <dbReference type="ChEBI" id="CHEBI:29105"/>
        <label>2</label>
        <note>catalytic</note>
    </ligand>
</feature>
<feature type="binding site" evidence="10">
    <location>
        <position position="262"/>
    </location>
    <ligand>
        <name>Zn(2+)</name>
        <dbReference type="ChEBI" id="CHEBI:29105"/>
        <label>2</label>
        <note>catalytic</note>
    </ligand>
</feature>
<comment type="cofactor">
    <cofactor evidence="10">
        <name>Ca(2+)</name>
        <dbReference type="ChEBI" id="CHEBI:29108"/>
    </cofactor>
    <text evidence="10">Can bind about 5 Ca(2+) ions per subunit.</text>
</comment>
<evidence type="ECO:0000256" key="13">
    <source>
        <dbReference type="SAM" id="SignalP"/>
    </source>
</evidence>
<keyword evidence="6 9" id="KW-0862">Zinc</keyword>
<dbReference type="Gene3D" id="3.40.390.10">
    <property type="entry name" value="Collagenase (Catalytic Domain)"/>
    <property type="match status" value="1"/>
</dbReference>
<feature type="binding site" evidence="10">
    <location>
        <position position="207"/>
    </location>
    <ligand>
        <name>Ca(2+)</name>
        <dbReference type="ChEBI" id="CHEBI:29108"/>
        <label>2</label>
    </ligand>
</feature>
<feature type="binding site" evidence="10">
    <location>
        <position position="197"/>
    </location>
    <ligand>
        <name>Zn(2+)</name>
        <dbReference type="ChEBI" id="CHEBI:29105"/>
        <label>1</label>
    </ligand>
</feature>
<evidence type="ECO:0000313" key="15">
    <source>
        <dbReference type="EMBL" id="KAK9882903.1"/>
    </source>
</evidence>
<comment type="similarity">
    <text evidence="1">Belongs to the peptidase M10A family.</text>
</comment>
<feature type="repeat" description="Hemopexin" evidence="12">
    <location>
        <begin position="487"/>
        <end position="529"/>
    </location>
</feature>
<dbReference type="AlphaFoldDB" id="A0AAW1UQU9"/>
<feature type="active site" evidence="8">
    <location>
        <position position="245"/>
    </location>
</feature>
<feature type="binding site" evidence="10">
    <location>
        <position position="220"/>
    </location>
    <ligand>
        <name>Ca(2+)</name>
        <dbReference type="ChEBI" id="CHEBI:29108"/>
        <label>3</label>
    </ligand>
</feature>
<feature type="binding site" evidence="10">
    <location>
        <position position="189"/>
    </location>
    <ligand>
        <name>Ca(2+)</name>
        <dbReference type="ChEBI" id="CHEBI:29108"/>
        <label>3</label>
    </ligand>
</feature>
<dbReference type="InterPro" id="IPR002477">
    <property type="entry name" value="Peptidoglycan-bd-like"/>
</dbReference>
<feature type="modified residue" description="Phosphotyrosine; by PKDCC" evidence="11">
    <location>
        <position position="428"/>
    </location>
</feature>
<dbReference type="InterPro" id="IPR006026">
    <property type="entry name" value="Peptidase_Metallo"/>
</dbReference>
<dbReference type="GO" id="GO:0006508">
    <property type="term" value="P:proteolysis"/>
    <property type="evidence" value="ECO:0007669"/>
    <property type="project" value="UniProtKB-KW"/>
</dbReference>
<feature type="binding site" description="in inhibited form" evidence="10">
    <location>
        <position position="101"/>
    </location>
    <ligand>
        <name>Zn(2+)</name>
        <dbReference type="ChEBI" id="CHEBI:29105"/>
        <label>2</label>
        <note>catalytic</note>
    </ligand>
</feature>
<keyword evidence="5" id="KW-0378">Hydrolase</keyword>
<evidence type="ECO:0000256" key="1">
    <source>
        <dbReference type="ARBA" id="ARBA00010370"/>
    </source>
</evidence>
<evidence type="ECO:0000256" key="11">
    <source>
        <dbReference type="PIRSR" id="PIRSR621190-4"/>
    </source>
</evidence>
<feature type="binding site" evidence="10">
    <location>
        <position position="215"/>
    </location>
    <ligand>
        <name>Zn(2+)</name>
        <dbReference type="ChEBI" id="CHEBI:29105"/>
        <label>1</label>
    </ligand>
</feature>
<protein>
    <recommendedName>
        <fullName evidence="14">Peptidase metallopeptidase domain-containing protein</fullName>
    </recommendedName>
</protein>
<feature type="chain" id="PRO_5043519922" description="Peptidase metallopeptidase domain-containing protein" evidence="13">
    <location>
        <begin position="16"/>
        <end position="563"/>
    </location>
</feature>
<dbReference type="SUPFAM" id="SSF50923">
    <property type="entry name" value="Hemopexin-like domain"/>
    <property type="match status" value="1"/>
</dbReference>
<evidence type="ECO:0000256" key="2">
    <source>
        <dbReference type="ARBA" id="ARBA00022670"/>
    </source>
</evidence>
<keyword evidence="10" id="KW-0106">Calcium</keyword>
<dbReference type="PIRSF" id="PIRSF001191">
    <property type="entry name" value="Peptidase_M10A_matrix"/>
    <property type="match status" value="1"/>
</dbReference>
<keyword evidence="7" id="KW-0482">Metalloprotease</keyword>
<dbReference type="Proteomes" id="UP001431783">
    <property type="component" value="Unassembled WGS sequence"/>
</dbReference>
<dbReference type="SUPFAM" id="SSF47090">
    <property type="entry name" value="PGBD-like"/>
    <property type="match status" value="1"/>
</dbReference>
<dbReference type="InterPro" id="IPR036375">
    <property type="entry name" value="Hemopexin-like_dom_sf"/>
</dbReference>
<evidence type="ECO:0000256" key="4">
    <source>
        <dbReference type="ARBA" id="ARBA00022729"/>
    </source>
</evidence>
<dbReference type="PANTHER" id="PTHR10201">
    <property type="entry name" value="MATRIX METALLOPROTEINASE"/>
    <property type="match status" value="1"/>
</dbReference>
<feature type="domain" description="Peptidase metallopeptidase" evidence="14">
    <location>
        <begin position="115"/>
        <end position="289"/>
    </location>
</feature>
<dbReference type="GO" id="GO:0030574">
    <property type="term" value="P:collagen catabolic process"/>
    <property type="evidence" value="ECO:0007669"/>
    <property type="project" value="TreeGrafter"/>
</dbReference>
<dbReference type="InterPro" id="IPR024079">
    <property type="entry name" value="MetalloPept_cat_dom_sf"/>
</dbReference>
<feature type="signal peptide" evidence="13">
    <location>
        <begin position="1"/>
        <end position="15"/>
    </location>
</feature>
<dbReference type="GO" id="GO:0008270">
    <property type="term" value="F:zinc ion binding"/>
    <property type="evidence" value="ECO:0007669"/>
    <property type="project" value="InterPro"/>
</dbReference>
<dbReference type="EMBL" id="JARQZJ010000087">
    <property type="protein sequence ID" value="KAK9882903.1"/>
    <property type="molecule type" value="Genomic_DNA"/>
</dbReference>
<evidence type="ECO:0000256" key="5">
    <source>
        <dbReference type="ARBA" id="ARBA00022801"/>
    </source>
</evidence>
<dbReference type="InterPro" id="IPR018487">
    <property type="entry name" value="Hemopexin-like_repeat"/>
</dbReference>
<dbReference type="GO" id="GO:0005615">
    <property type="term" value="C:extracellular space"/>
    <property type="evidence" value="ECO:0007669"/>
    <property type="project" value="TreeGrafter"/>
</dbReference>
<evidence type="ECO:0000256" key="10">
    <source>
        <dbReference type="PIRSR" id="PIRSR621190-2"/>
    </source>
</evidence>
<dbReference type="GO" id="GO:0031012">
    <property type="term" value="C:extracellular matrix"/>
    <property type="evidence" value="ECO:0007669"/>
    <property type="project" value="InterPro"/>
</dbReference>
<dbReference type="InterPro" id="IPR036365">
    <property type="entry name" value="PGBD-like_sf"/>
</dbReference>
<feature type="binding site" evidence="10">
    <location>
        <position position="217"/>
    </location>
    <ligand>
        <name>Ca(2+)</name>
        <dbReference type="ChEBI" id="CHEBI:29108"/>
        <label>3</label>
    </ligand>
</feature>
<comment type="cofactor">
    <cofactor evidence="10">
        <name>Zn(2+)</name>
        <dbReference type="ChEBI" id="CHEBI:29105"/>
    </cofactor>
    <text evidence="10">Binds 2 Zn(2+) ions per subunit.</text>
</comment>
<organism evidence="15 16">
    <name type="scientific">Henosepilachna vigintioctopunctata</name>
    <dbReference type="NCBI Taxonomy" id="420089"/>
    <lineage>
        <taxon>Eukaryota</taxon>
        <taxon>Metazoa</taxon>
        <taxon>Ecdysozoa</taxon>
        <taxon>Arthropoda</taxon>
        <taxon>Hexapoda</taxon>
        <taxon>Insecta</taxon>
        <taxon>Pterygota</taxon>
        <taxon>Neoptera</taxon>
        <taxon>Endopterygota</taxon>
        <taxon>Coleoptera</taxon>
        <taxon>Polyphaga</taxon>
        <taxon>Cucujiformia</taxon>
        <taxon>Coccinelloidea</taxon>
        <taxon>Coccinellidae</taxon>
        <taxon>Epilachninae</taxon>
        <taxon>Epilachnini</taxon>
        <taxon>Henosepilachna</taxon>
    </lineage>
</organism>
<dbReference type="Pfam" id="PF01471">
    <property type="entry name" value="PG_binding_1"/>
    <property type="match status" value="1"/>
</dbReference>
<dbReference type="PROSITE" id="PS51642">
    <property type="entry name" value="HEMOPEXIN_2"/>
    <property type="match status" value="1"/>
</dbReference>
<dbReference type="SMART" id="SM00120">
    <property type="entry name" value="HX"/>
    <property type="match status" value="2"/>
</dbReference>
<feature type="binding site" evidence="10">
    <location>
        <position position="493"/>
    </location>
    <ligand>
        <name>Ca(2+)</name>
        <dbReference type="ChEBI" id="CHEBI:29108"/>
        <label>5</label>
    </ligand>
</feature>
<evidence type="ECO:0000256" key="7">
    <source>
        <dbReference type="ARBA" id="ARBA00023049"/>
    </source>
</evidence>
<feature type="binding site" evidence="10">
    <location>
        <position position="220"/>
    </location>
    <ligand>
        <name>Ca(2+)</name>
        <dbReference type="ChEBI" id="CHEBI:29108"/>
        <label>1</label>
    </ligand>
</feature>
<reference evidence="15 16" key="1">
    <citation type="submission" date="2023-03" db="EMBL/GenBank/DDBJ databases">
        <title>Genome insight into feeding habits of ladybird beetles.</title>
        <authorList>
            <person name="Li H.-S."/>
            <person name="Huang Y.-H."/>
            <person name="Pang H."/>
        </authorList>
    </citation>
    <scope>NUCLEOTIDE SEQUENCE [LARGE SCALE GENOMIC DNA]</scope>
    <source>
        <strain evidence="15">SYSU_2023b</strain>
        <tissue evidence="15">Whole body</tissue>
    </source>
</reference>
<comment type="caution">
    <text evidence="15">The sequence shown here is derived from an EMBL/GenBank/DDBJ whole genome shotgun (WGS) entry which is preliminary data.</text>
</comment>
<evidence type="ECO:0000256" key="9">
    <source>
        <dbReference type="PIRSR" id="PIRSR001191-2"/>
    </source>
</evidence>
<sequence length="563" mass="65710">MRIIICLCVLGGALSLTQLDYEEEIEDVNDENHEFDLLSAAKYLKQYGYLSENYTITSLQEKNYKDDILSQAILKFQDFYDITGDGILNNETIQLMKEPRCGVQDHPEKFTIYRDRVKWKHNKIRWKFLLGSWLDQKVAQKCFEEWARHTNLSFYRNETSPNILISYGRRYHKYSKRCMGISKCPYDFDGRGLVLGHSHYPDGVNEGAEPCYEIHLDIDERWDRNITNKSIPYGYTSLYQTLLHEIGHSLGLFHSSANPSVMYSFYNDSRSKLELEQDDIYAIQSLYGKPKRFNVRNKKVLNSPTMRTPTTTTTTTTDVISLNPPNLCSVNNNIDRILVVNNHLYLFYKDWDSRGEQSFIFILQGLGLGISLNKKRIEPPMRLKDYIGIPELNFHDGGHIYQRPSGEIILFHKTKYYLIDSTNFKVQYEQPIENMGLPKNIIIQGVVNTYTGKTYIIFNNNLCVEYDECAGRYKSIKLIDDVFPGIPQRIDHVFRYTNGKIYFFKNKKVYEFDEFLGKVISIHENNLETIIDIPCQNIGILHQLQLLLKNILSKNIVTEDEHI</sequence>
<evidence type="ECO:0000313" key="16">
    <source>
        <dbReference type="Proteomes" id="UP001431783"/>
    </source>
</evidence>
<proteinExistence type="inferred from homology"/>
<dbReference type="SMART" id="SM00235">
    <property type="entry name" value="ZnMc"/>
    <property type="match status" value="1"/>
</dbReference>
<dbReference type="InterPro" id="IPR001818">
    <property type="entry name" value="Pept_M10_metallopeptidase"/>
</dbReference>
<gene>
    <name evidence="15" type="ORF">WA026_023702</name>
</gene>
<evidence type="ECO:0000256" key="8">
    <source>
        <dbReference type="PIRSR" id="PIRSR001191-1"/>
    </source>
</evidence>
<dbReference type="GO" id="GO:0004222">
    <property type="term" value="F:metalloendopeptidase activity"/>
    <property type="evidence" value="ECO:0007669"/>
    <property type="project" value="InterPro"/>
</dbReference>
<keyword evidence="3 9" id="KW-0479">Metal-binding</keyword>
<feature type="binding site" evidence="10">
    <location>
        <position position="337"/>
    </location>
    <ligand>
        <name>Ca(2+)</name>
        <dbReference type="ChEBI" id="CHEBI:29108"/>
        <label>5</label>
    </ligand>
</feature>
<dbReference type="Pfam" id="PF00413">
    <property type="entry name" value="Peptidase_M10"/>
    <property type="match status" value="1"/>
</dbReference>
<keyword evidence="4 13" id="KW-0732">Signal</keyword>
<keyword evidence="2" id="KW-0645">Protease</keyword>
<accession>A0AAW1UQU9</accession>
<dbReference type="PANTHER" id="PTHR10201:SF291">
    <property type="entry name" value="MATRIX METALLOPROTEINASE 1, ISOFORM C-RELATED"/>
    <property type="match status" value="1"/>
</dbReference>
<feature type="binding site" evidence="9">
    <location>
        <position position="244"/>
    </location>
    <ligand>
        <name>Zn(2+)</name>
        <dbReference type="ChEBI" id="CHEBI:29105"/>
        <label>2</label>
        <note>catalytic</note>
    </ligand>
</feature>
<evidence type="ECO:0000256" key="6">
    <source>
        <dbReference type="ARBA" id="ARBA00022833"/>
    </source>
</evidence>
<evidence type="ECO:0000256" key="12">
    <source>
        <dbReference type="PROSITE-ProRule" id="PRU01011"/>
    </source>
</evidence>
<dbReference type="PRINTS" id="PR00138">
    <property type="entry name" value="MATRIXIN"/>
</dbReference>
<feature type="binding site" evidence="10">
    <location>
        <position position="172"/>
    </location>
    <ligand>
        <name>Zn(2+)</name>
        <dbReference type="ChEBI" id="CHEBI:29105"/>
        <label>1</label>
    </ligand>
</feature>
<dbReference type="GO" id="GO:0030198">
    <property type="term" value="P:extracellular matrix organization"/>
    <property type="evidence" value="ECO:0007669"/>
    <property type="project" value="TreeGrafter"/>
</dbReference>
<dbReference type="SUPFAM" id="SSF55486">
    <property type="entry name" value="Metalloproteases ('zincins'), catalytic domain"/>
    <property type="match status" value="1"/>
</dbReference>
<evidence type="ECO:0000259" key="14">
    <source>
        <dbReference type="SMART" id="SM00235"/>
    </source>
</evidence>
<feature type="binding site" evidence="10">
    <location>
        <position position="205"/>
    </location>
    <ligand>
        <name>Ca(2+)</name>
        <dbReference type="ChEBI" id="CHEBI:29108"/>
        <label>2</label>
    </ligand>
</feature>
<name>A0AAW1UQU9_9CUCU</name>
<evidence type="ECO:0000256" key="3">
    <source>
        <dbReference type="ARBA" id="ARBA00022723"/>
    </source>
</evidence>
<feature type="binding site" evidence="9">
    <location>
        <position position="254"/>
    </location>
    <ligand>
        <name>Zn(2+)</name>
        <dbReference type="ChEBI" id="CHEBI:29105"/>
        <label>2</label>
        <note>catalytic</note>
    </ligand>
</feature>
<dbReference type="Gene3D" id="2.110.10.10">
    <property type="entry name" value="Hemopexin-like domain"/>
    <property type="match status" value="1"/>
</dbReference>